<proteinExistence type="predicted"/>
<sequence>MCFFVILEKYLEMIFDYMETHPFYLKNRDCLLLFTTNFNIISRVSDSSMHSACIAFGIERLLLVLLAHTLNYEPDLLVENIAQAAAIILEEK</sequence>
<protein>
    <submittedName>
        <fullName evidence="1">Uncharacterized protein</fullName>
    </submittedName>
</protein>
<dbReference type="Proteomes" id="UP000250870">
    <property type="component" value="Unassembled WGS sequence"/>
</dbReference>
<evidence type="ECO:0000313" key="1">
    <source>
        <dbReference type="EMBL" id="RAW93548.1"/>
    </source>
</evidence>
<dbReference type="AlphaFoldDB" id="A0A329VN36"/>
<dbReference type="InterPro" id="IPR045864">
    <property type="entry name" value="aa-tRNA-synth_II/BPL/LPL"/>
</dbReference>
<name>A0A329VN36_9GAMM</name>
<evidence type="ECO:0000313" key="2">
    <source>
        <dbReference type="Proteomes" id="UP000250870"/>
    </source>
</evidence>
<gene>
    <name evidence="1" type="ORF">CKY01_01070</name>
</gene>
<dbReference type="EMBL" id="NSCI01000001">
    <property type="protein sequence ID" value="RAW93548.1"/>
    <property type="molecule type" value="Genomic_DNA"/>
</dbReference>
<accession>A0A329VN36</accession>
<organism evidence="1 2">
    <name type="scientific">Photorhabdus laumondii subsp. clarkei</name>
    <dbReference type="NCBI Taxonomy" id="2029685"/>
    <lineage>
        <taxon>Bacteria</taxon>
        <taxon>Pseudomonadati</taxon>
        <taxon>Pseudomonadota</taxon>
        <taxon>Gammaproteobacteria</taxon>
        <taxon>Enterobacterales</taxon>
        <taxon>Morganellaceae</taxon>
        <taxon>Photorhabdus</taxon>
    </lineage>
</organism>
<dbReference type="Gene3D" id="3.30.930.10">
    <property type="entry name" value="Bira Bifunctional Protein, Domain 2"/>
    <property type="match status" value="1"/>
</dbReference>
<comment type="caution">
    <text evidence="1">The sequence shown here is derived from an EMBL/GenBank/DDBJ whole genome shotgun (WGS) entry which is preliminary data.</text>
</comment>
<reference evidence="1 2" key="1">
    <citation type="journal article" date="2018" name="Int. J. Syst. Evol. Microbiol.">
        <title>Whole-genome-based revisit of Photorhabdus phylogeny: proposal for the elevation of most Photorhabdus subspecies to the species level and description of one novel species Photorhabdus bodei sp. nov., and one novel subspecies Photorhabdus laumondii subsp. clarkei subsp. nov.</title>
        <authorList>
            <person name="Machado R.A.R."/>
            <person name="Wuthrich D."/>
            <person name="Kuhnert P."/>
            <person name="Arce C.C.M."/>
            <person name="Thonen L."/>
            <person name="Ruiz C."/>
            <person name="Zhang X."/>
            <person name="Robert C.A.M."/>
            <person name="Karimi J."/>
            <person name="Kamali S."/>
            <person name="Ma J."/>
            <person name="Bruggmann R."/>
            <person name="Erb M."/>
        </authorList>
    </citation>
    <scope>NUCLEOTIDE SEQUENCE [LARGE SCALE GENOMIC DNA]</scope>
    <source>
        <strain evidence="1 2">BOJ-47</strain>
    </source>
</reference>